<comment type="caution">
    <text evidence="4">The sequence shown here is derived from an EMBL/GenBank/DDBJ whole genome shotgun (WGS) entry which is preliminary data.</text>
</comment>
<protein>
    <recommendedName>
        <fullName evidence="6">C-factor</fullName>
    </recommendedName>
</protein>
<dbReference type="PRINTS" id="PR00081">
    <property type="entry name" value="GDHRDH"/>
</dbReference>
<evidence type="ECO:0000256" key="3">
    <source>
        <dbReference type="RuleBase" id="RU000363"/>
    </source>
</evidence>
<dbReference type="OrthoDB" id="5296at2759"/>
<dbReference type="InterPro" id="IPR036291">
    <property type="entry name" value="NAD(P)-bd_dom_sf"/>
</dbReference>
<dbReference type="Proteomes" id="UP000794436">
    <property type="component" value="Unassembled WGS sequence"/>
</dbReference>
<evidence type="ECO:0000256" key="1">
    <source>
        <dbReference type="ARBA" id="ARBA00022857"/>
    </source>
</evidence>
<dbReference type="EMBL" id="SPLM01000001">
    <property type="protein sequence ID" value="TMW68958.1"/>
    <property type="molecule type" value="Genomic_DNA"/>
</dbReference>
<dbReference type="SUPFAM" id="SSF51735">
    <property type="entry name" value="NAD(P)-binding Rossmann-fold domains"/>
    <property type="match status" value="1"/>
</dbReference>
<keyword evidence="5" id="KW-1185">Reference proteome</keyword>
<dbReference type="CDD" id="cd05325">
    <property type="entry name" value="carb_red_sniffer_like_SDR_c"/>
    <property type="match status" value="1"/>
</dbReference>
<dbReference type="GO" id="GO:0005737">
    <property type="term" value="C:cytoplasm"/>
    <property type="evidence" value="ECO:0007669"/>
    <property type="project" value="TreeGrafter"/>
</dbReference>
<dbReference type="PANTHER" id="PTHR43544:SF7">
    <property type="entry name" value="NADB-LER2"/>
    <property type="match status" value="1"/>
</dbReference>
<dbReference type="AlphaFoldDB" id="A0A8K1CU22"/>
<dbReference type="GO" id="GO:0016491">
    <property type="term" value="F:oxidoreductase activity"/>
    <property type="evidence" value="ECO:0007669"/>
    <property type="project" value="UniProtKB-KW"/>
</dbReference>
<evidence type="ECO:0000256" key="2">
    <source>
        <dbReference type="ARBA" id="ARBA00023002"/>
    </source>
</evidence>
<dbReference type="InterPro" id="IPR002347">
    <property type="entry name" value="SDR_fam"/>
</dbReference>
<comment type="similarity">
    <text evidence="3">Belongs to the short-chain dehydrogenases/reductases (SDR) family.</text>
</comment>
<dbReference type="InterPro" id="IPR051468">
    <property type="entry name" value="Fungal_SecMetab_SDRs"/>
</dbReference>
<sequence>MAASTKTVLITGASRGIGLALVQQYMNDGWNVIAAVRNVQMAAQLHCLFPYKVIKMDTGDEASILSAAEELKDEVIDVLINNAGIGDVDTMETATRDSIVNQFVVNTLGPFLVTRAFLPNLRAAAKINGTSVVAQMSSIFGSMEANWSGGLIGYRISKAGLNMVNSNFAIALKDDNIIALSLHPGFVATDMTGNKGSVTPAGTAAGFAKLISGATMTDTGKFFKYNGKELPW</sequence>
<organism evidence="4 5">
    <name type="scientific">Pythium oligandrum</name>
    <name type="common">Mycoparasitic fungus</name>
    <dbReference type="NCBI Taxonomy" id="41045"/>
    <lineage>
        <taxon>Eukaryota</taxon>
        <taxon>Sar</taxon>
        <taxon>Stramenopiles</taxon>
        <taxon>Oomycota</taxon>
        <taxon>Peronosporomycetes</taxon>
        <taxon>Pythiales</taxon>
        <taxon>Pythiaceae</taxon>
        <taxon>Pythium</taxon>
    </lineage>
</organism>
<dbReference type="PRINTS" id="PR00080">
    <property type="entry name" value="SDRFAMILY"/>
</dbReference>
<evidence type="ECO:0000313" key="4">
    <source>
        <dbReference type="EMBL" id="TMW68958.1"/>
    </source>
</evidence>
<keyword evidence="2" id="KW-0560">Oxidoreductase</keyword>
<dbReference type="Gene3D" id="3.40.50.720">
    <property type="entry name" value="NAD(P)-binding Rossmann-like Domain"/>
    <property type="match status" value="1"/>
</dbReference>
<gene>
    <name evidence="4" type="ORF">Poli38472_001114</name>
</gene>
<reference evidence="4" key="1">
    <citation type="submission" date="2019-03" db="EMBL/GenBank/DDBJ databases">
        <title>Long read genome sequence of the mycoparasitic Pythium oligandrum ATCC 38472 isolated from sugarbeet rhizosphere.</title>
        <authorList>
            <person name="Gaulin E."/>
        </authorList>
    </citation>
    <scope>NUCLEOTIDE SEQUENCE</scope>
    <source>
        <strain evidence="4">ATCC 38472_TT</strain>
    </source>
</reference>
<proteinExistence type="inferred from homology"/>
<evidence type="ECO:0008006" key="6">
    <source>
        <dbReference type="Google" id="ProtNLM"/>
    </source>
</evidence>
<dbReference type="PANTHER" id="PTHR43544">
    <property type="entry name" value="SHORT-CHAIN DEHYDROGENASE/REDUCTASE"/>
    <property type="match status" value="1"/>
</dbReference>
<dbReference type="Pfam" id="PF00106">
    <property type="entry name" value="adh_short"/>
    <property type="match status" value="1"/>
</dbReference>
<evidence type="ECO:0000313" key="5">
    <source>
        <dbReference type="Proteomes" id="UP000794436"/>
    </source>
</evidence>
<name>A0A8K1CU22_PYTOL</name>
<accession>A0A8K1CU22</accession>
<keyword evidence="1" id="KW-0521">NADP</keyword>